<evidence type="ECO:0000256" key="3">
    <source>
        <dbReference type="ARBA" id="ARBA00023274"/>
    </source>
</evidence>
<dbReference type="GO" id="GO:0005840">
    <property type="term" value="C:ribosome"/>
    <property type="evidence" value="ECO:0007669"/>
    <property type="project" value="UniProtKB-KW"/>
</dbReference>
<sequence>MGSWGEKLRKLRPSVEEGKKEGETLWFSLSELNERLMKLREMEEKDTESRIGGISFKDLRESLDWMRQLELEKYFHPDNMSSAEKLKIELTKVRDEFKISDSDCGSGRVQVAQLTTKIKHLSSVLHKKDKHSIKGLQAMVQRRKRILKYLRRTDWDSYCLVRSKLGLRDNPNYKH</sequence>
<accession>A0AAW2CYU0</accession>
<gene>
    <name evidence="7" type="ORF">SO802_017264</name>
</gene>
<keyword evidence="2 6" id="KW-0689">Ribosomal protein</keyword>
<organism evidence="7 8">
    <name type="scientific">Lithocarpus litseifolius</name>
    <dbReference type="NCBI Taxonomy" id="425828"/>
    <lineage>
        <taxon>Eukaryota</taxon>
        <taxon>Viridiplantae</taxon>
        <taxon>Streptophyta</taxon>
        <taxon>Embryophyta</taxon>
        <taxon>Tracheophyta</taxon>
        <taxon>Spermatophyta</taxon>
        <taxon>Magnoliopsida</taxon>
        <taxon>eudicotyledons</taxon>
        <taxon>Gunneridae</taxon>
        <taxon>Pentapetalae</taxon>
        <taxon>rosids</taxon>
        <taxon>fabids</taxon>
        <taxon>Fagales</taxon>
        <taxon>Fagaceae</taxon>
        <taxon>Lithocarpus</taxon>
    </lineage>
</organism>
<evidence type="ECO:0000313" key="7">
    <source>
        <dbReference type="EMBL" id="KAL0003483.1"/>
    </source>
</evidence>
<dbReference type="HAMAP" id="MF_01343_B">
    <property type="entry name" value="Ribosomal_uS15_B"/>
    <property type="match status" value="1"/>
</dbReference>
<protein>
    <recommendedName>
        <fullName evidence="4">Small ribosomal subunit protein uS15c</fullName>
    </recommendedName>
    <alternativeName>
        <fullName evidence="5">30S ribosomal protein S15, chloroplastic</fullName>
    </alternativeName>
</protein>
<evidence type="ECO:0000256" key="6">
    <source>
        <dbReference type="RuleBase" id="RU003919"/>
    </source>
</evidence>
<evidence type="ECO:0000256" key="4">
    <source>
        <dbReference type="ARBA" id="ARBA00035250"/>
    </source>
</evidence>
<dbReference type="EMBL" id="JAZDWU010000005">
    <property type="protein sequence ID" value="KAL0003483.1"/>
    <property type="molecule type" value="Genomic_DNA"/>
</dbReference>
<dbReference type="GO" id="GO:0003735">
    <property type="term" value="F:structural constituent of ribosome"/>
    <property type="evidence" value="ECO:0007669"/>
    <property type="project" value="InterPro"/>
</dbReference>
<dbReference type="Proteomes" id="UP001459277">
    <property type="component" value="Unassembled WGS sequence"/>
</dbReference>
<dbReference type="GO" id="GO:0006412">
    <property type="term" value="P:translation"/>
    <property type="evidence" value="ECO:0007669"/>
    <property type="project" value="InterPro"/>
</dbReference>
<evidence type="ECO:0000313" key="8">
    <source>
        <dbReference type="Proteomes" id="UP001459277"/>
    </source>
</evidence>
<evidence type="ECO:0000256" key="1">
    <source>
        <dbReference type="ARBA" id="ARBA00008434"/>
    </source>
</evidence>
<name>A0AAW2CYU0_9ROSI</name>
<dbReference type="InterPro" id="IPR005290">
    <property type="entry name" value="Ribosomal_uS15_bac-type"/>
</dbReference>
<comment type="similarity">
    <text evidence="1 6">Belongs to the universal ribosomal protein uS15 family.</text>
</comment>
<proteinExistence type="inferred from homology"/>
<reference evidence="7 8" key="1">
    <citation type="submission" date="2024-01" db="EMBL/GenBank/DDBJ databases">
        <title>A telomere-to-telomere, gap-free genome of sweet tea (Lithocarpus litseifolius).</title>
        <authorList>
            <person name="Zhou J."/>
        </authorList>
    </citation>
    <scope>NUCLEOTIDE SEQUENCE [LARGE SCALE GENOMIC DNA]</scope>
    <source>
        <strain evidence="7">Zhou-2022a</strain>
        <tissue evidence="7">Leaf</tissue>
    </source>
</reference>
<evidence type="ECO:0000256" key="2">
    <source>
        <dbReference type="ARBA" id="ARBA00022980"/>
    </source>
</evidence>
<dbReference type="Gene3D" id="1.10.287.10">
    <property type="entry name" value="S15/NS1, RNA-binding"/>
    <property type="match status" value="1"/>
</dbReference>
<dbReference type="PANTHER" id="PTHR47546:SF3">
    <property type="entry name" value="30S RIBOSOMAL PROTEIN S15, CHLOROPLASTIC"/>
    <property type="match status" value="1"/>
</dbReference>
<dbReference type="SUPFAM" id="SSF47060">
    <property type="entry name" value="S15/NS1 RNA-binding domain"/>
    <property type="match status" value="1"/>
</dbReference>
<dbReference type="GO" id="GO:1990904">
    <property type="term" value="C:ribonucleoprotein complex"/>
    <property type="evidence" value="ECO:0007669"/>
    <property type="project" value="UniProtKB-KW"/>
</dbReference>
<dbReference type="InterPro" id="IPR009068">
    <property type="entry name" value="uS15_NS1_RNA-bd_sf"/>
</dbReference>
<dbReference type="GO" id="GO:0005737">
    <property type="term" value="C:cytoplasm"/>
    <property type="evidence" value="ECO:0007669"/>
    <property type="project" value="UniProtKB-ARBA"/>
</dbReference>
<dbReference type="SMART" id="SM01387">
    <property type="entry name" value="Ribosomal_S15"/>
    <property type="match status" value="1"/>
</dbReference>
<dbReference type="Pfam" id="PF00312">
    <property type="entry name" value="Ribosomal_S15"/>
    <property type="match status" value="1"/>
</dbReference>
<keyword evidence="3 6" id="KW-0687">Ribonucleoprotein</keyword>
<dbReference type="NCBIfam" id="TIGR00952">
    <property type="entry name" value="S15_bact"/>
    <property type="match status" value="1"/>
</dbReference>
<dbReference type="PANTHER" id="PTHR47546">
    <property type="entry name" value="S15/NS1, RNA-BINDING PROTEIN"/>
    <property type="match status" value="1"/>
</dbReference>
<evidence type="ECO:0000256" key="5">
    <source>
        <dbReference type="ARBA" id="ARBA00035484"/>
    </source>
</evidence>
<dbReference type="AlphaFoldDB" id="A0AAW2CYU0"/>
<comment type="caution">
    <text evidence="7">The sequence shown here is derived from an EMBL/GenBank/DDBJ whole genome shotgun (WGS) entry which is preliminary data.</text>
</comment>
<keyword evidence="8" id="KW-1185">Reference proteome</keyword>
<dbReference type="InterPro" id="IPR000589">
    <property type="entry name" value="Ribosomal_uS15"/>
</dbReference>
<dbReference type="CDD" id="cd00353">
    <property type="entry name" value="Ribosomal_S15p_S13e"/>
    <property type="match status" value="1"/>
</dbReference>